<dbReference type="PANTHER" id="PTHR32063">
    <property type="match status" value="1"/>
</dbReference>
<dbReference type="InterPro" id="IPR001036">
    <property type="entry name" value="Acrflvin-R"/>
</dbReference>
<feature type="transmembrane region" description="Helical" evidence="1">
    <location>
        <begin position="861"/>
        <end position="881"/>
    </location>
</feature>
<dbReference type="Gene3D" id="3.30.70.1440">
    <property type="entry name" value="Multidrug efflux transporter AcrB pore domain"/>
    <property type="match status" value="1"/>
</dbReference>
<feature type="transmembrane region" description="Helical" evidence="1">
    <location>
        <begin position="521"/>
        <end position="543"/>
    </location>
</feature>
<proteinExistence type="predicted"/>
<feature type="transmembrane region" description="Helical" evidence="1">
    <location>
        <begin position="429"/>
        <end position="449"/>
    </location>
</feature>
<feature type="transmembrane region" description="Helical" evidence="1">
    <location>
        <begin position="887"/>
        <end position="913"/>
    </location>
</feature>
<feature type="transmembrane region" description="Helical" evidence="1">
    <location>
        <begin position="335"/>
        <end position="351"/>
    </location>
</feature>
<name>A0ABT3DUL9_9XANT</name>
<dbReference type="EMBL" id="JANFWR010000009">
    <property type="protein sequence ID" value="MCW0399196.1"/>
    <property type="molecule type" value="Genomic_DNA"/>
</dbReference>
<feature type="transmembrane region" description="Helical" evidence="1">
    <location>
        <begin position="965"/>
        <end position="991"/>
    </location>
</feature>
<evidence type="ECO:0000313" key="2">
    <source>
        <dbReference type="EMBL" id="MCW0399196.1"/>
    </source>
</evidence>
<dbReference type="Gene3D" id="3.30.70.1430">
    <property type="entry name" value="Multidrug efflux transporter AcrB pore domain"/>
    <property type="match status" value="2"/>
</dbReference>
<evidence type="ECO:0000313" key="3">
    <source>
        <dbReference type="Proteomes" id="UP001320843"/>
    </source>
</evidence>
<keyword evidence="3" id="KW-1185">Reference proteome</keyword>
<dbReference type="SUPFAM" id="SSF82693">
    <property type="entry name" value="Multidrug efflux transporter AcrB pore domain, PN1, PN2, PC1 and PC2 subdomains"/>
    <property type="match status" value="3"/>
</dbReference>
<gene>
    <name evidence="2" type="ORF">NB700_001752</name>
</gene>
<feature type="transmembrane region" description="Helical" evidence="1">
    <location>
        <begin position="461"/>
        <end position="479"/>
    </location>
</feature>
<dbReference type="InterPro" id="IPR027463">
    <property type="entry name" value="AcrB_DN_DC_subdom"/>
</dbReference>
<dbReference type="Pfam" id="PF00873">
    <property type="entry name" value="ACR_tran"/>
    <property type="match status" value="1"/>
</dbReference>
<protein>
    <submittedName>
        <fullName evidence="2">Multidrug resistance protein MdtC</fullName>
    </submittedName>
</protein>
<dbReference type="Gene3D" id="1.20.1640.10">
    <property type="entry name" value="Multidrug efflux transporter AcrB transmembrane domain"/>
    <property type="match status" value="2"/>
</dbReference>
<dbReference type="RefSeq" id="WP_148828221.1">
    <property type="nucleotide sequence ID" value="NZ_CP099530.1"/>
</dbReference>
<organism evidence="2 3">
    <name type="scientific">Xanthomonas sacchari</name>
    <dbReference type="NCBI Taxonomy" id="56458"/>
    <lineage>
        <taxon>Bacteria</taxon>
        <taxon>Pseudomonadati</taxon>
        <taxon>Pseudomonadota</taxon>
        <taxon>Gammaproteobacteria</taxon>
        <taxon>Lysobacterales</taxon>
        <taxon>Lysobacteraceae</taxon>
        <taxon>Xanthomonas</taxon>
    </lineage>
</organism>
<evidence type="ECO:0000256" key="1">
    <source>
        <dbReference type="SAM" id="Phobius"/>
    </source>
</evidence>
<keyword evidence="1" id="KW-1133">Transmembrane helix</keyword>
<dbReference type="SUPFAM" id="SSF82866">
    <property type="entry name" value="Multidrug efflux transporter AcrB transmembrane domain"/>
    <property type="match status" value="2"/>
</dbReference>
<keyword evidence="1" id="KW-0812">Transmembrane</keyword>
<dbReference type="PRINTS" id="PR00702">
    <property type="entry name" value="ACRIFLAVINRP"/>
</dbReference>
<dbReference type="Gene3D" id="3.30.2090.10">
    <property type="entry name" value="Multidrug efflux transporter AcrB TolC docking domain, DN and DC subdomains"/>
    <property type="match status" value="2"/>
</dbReference>
<sequence length="1013" mass="108911">MNLSSYSIRHPIPAIVLFILLGVAGFYSFRELTVQQDPDIDFPIVTVTTSLPGASPNQLENEVARKIEHSLSSVSQIRHVTTLIQDGVVVTDVEFRFGKDISEAMNDVRDAVNEIRTTLPSEINDPIFSKATTTGRPILTYAVSSDHLNESDLSWFVDETISKKLLALPGVGRVQRVGGVEREVLVELDPVRMTAANVSAPDVSQLLLLVQQEASGGKAGIGGGRQSVRILATARSATDIAALPITLPDGRQVQLRQIATVSDSTAERKSIALLDGKSVVGFEVSRSKGAGELDVAAEVRAAIARLNASEQHIVVTEAFDAISGIQKNYAESMRLIYEGALLSVLVVGLFMRDWRATLVAAVALPLSIIPTFFAMLALGFTLNMITLLALSLVVGILVDDAIVEIENVIRHLRMGKTPYRAAMDAAEEIGLAVVATTFALVAVFLPTAFMQGYVGQYFKQFGWTAATAVLSSLLVARLLTPMMAAYLIKPALTKEEDKPTPLTNRYLGLVSWCLSHRRTTVALAIALFVGSLGLIPLLPTGFLPPSNANQTKVSLELAPGATLQQTHLSAERARVLMQRVPDVASVFSVVSASGQADLTVNLRNAEQRTRRKTEVDQALRAALVDLPGARVTVGNSGNAEMLDLTLLSEDGPALERTSQAIVREIRGIRGIGNVNSSSSLVKPELVVTPDFVKAAELGVNAATIGETLRIATAGDYDIRLAKLNLPERQVPIRVRLPEGVRQDLEQIAQLKVRGNNQIQIPVGVVANLRIDGGPSRIERLDRMRQVTITAELNGLQLGDVMEQVDALPSVRILPPNVMIGESGNAELMHELFSGFGISMLAGLLCVYLVLVLLFKNFLHPLTILVALPLSFGGAFTALLLTNSAFSMPALIGILMLMGIASKNSILLVEYTILARRDHGMSRFDSLISACRYRARAIIMTSIAMVAGMLPTALSIGSSSSFRAPMAITVIGGIVTSTLLSLIVIPVIFTYIDDLVSYLMRLTGLGRPVGMAPN</sequence>
<reference evidence="2 3" key="1">
    <citation type="submission" date="2022-06" db="EMBL/GenBank/DDBJ databases">
        <title>Dynamics of rice microbiomes reveals core vertical transmitted seed endophytes.</title>
        <authorList>
            <person name="Liao K."/>
            <person name="Zhang X."/>
        </authorList>
    </citation>
    <scope>NUCLEOTIDE SEQUENCE [LARGE SCALE GENOMIC DNA]</scope>
    <source>
        <strain evidence="2 3">YT10-10-1</strain>
    </source>
</reference>
<accession>A0ABT3DUL9</accession>
<comment type="caution">
    <text evidence="2">The sequence shown here is derived from an EMBL/GenBank/DDBJ whole genome shotgun (WGS) entry which is preliminary data.</text>
</comment>
<feature type="transmembrane region" description="Helical" evidence="1">
    <location>
        <begin position="831"/>
        <end position="854"/>
    </location>
</feature>
<feature type="transmembrane region" description="Helical" evidence="1">
    <location>
        <begin position="12"/>
        <end position="29"/>
    </location>
</feature>
<dbReference type="Gene3D" id="3.30.70.1320">
    <property type="entry name" value="Multidrug efflux transporter AcrB pore domain like"/>
    <property type="match status" value="1"/>
</dbReference>
<feature type="transmembrane region" description="Helical" evidence="1">
    <location>
        <begin position="934"/>
        <end position="953"/>
    </location>
</feature>
<dbReference type="SUPFAM" id="SSF82714">
    <property type="entry name" value="Multidrug efflux transporter AcrB TolC docking domain, DN and DC subdomains"/>
    <property type="match status" value="2"/>
</dbReference>
<dbReference type="Proteomes" id="UP001320843">
    <property type="component" value="Unassembled WGS sequence"/>
</dbReference>
<keyword evidence="1" id="KW-0472">Membrane</keyword>
<dbReference type="PANTHER" id="PTHR32063:SF77">
    <property type="entry name" value="ACR FAMILY TRANSPORT PROTEIN"/>
    <property type="match status" value="1"/>
</dbReference>